<evidence type="ECO:0000313" key="2">
    <source>
        <dbReference type="EMBL" id="ACV67312.1"/>
    </source>
</evidence>
<name>C8WZ37_DESRD</name>
<evidence type="ECO:0000313" key="3">
    <source>
        <dbReference type="Proteomes" id="UP000001052"/>
    </source>
</evidence>
<gene>
    <name evidence="2" type="ordered locus">Dret_0010</name>
</gene>
<dbReference type="KEGG" id="drt:Dret_0010"/>
<organism evidence="2 3">
    <name type="scientific">Desulfohalobium retbaense (strain ATCC 49708 / DSM 5692 / JCM 16813 / HR100)</name>
    <dbReference type="NCBI Taxonomy" id="485915"/>
    <lineage>
        <taxon>Bacteria</taxon>
        <taxon>Pseudomonadati</taxon>
        <taxon>Thermodesulfobacteriota</taxon>
        <taxon>Desulfovibrionia</taxon>
        <taxon>Desulfovibrionales</taxon>
        <taxon>Desulfohalobiaceae</taxon>
        <taxon>Desulfohalobium</taxon>
    </lineage>
</organism>
<dbReference type="Proteomes" id="UP000001052">
    <property type="component" value="Chromosome"/>
</dbReference>
<protein>
    <submittedName>
        <fullName evidence="2">Methyltransferase type 11</fullName>
    </submittedName>
</protein>
<dbReference type="HOGENOM" id="CLU_037990_14_0_7"/>
<dbReference type="InterPro" id="IPR029063">
    <property type="entry name" value="SAM-dependent_MTases_sf"/>
</dbReference>
<proteinExistence type="predicted"/>
<keyword evidence="2" id="KW-0808">Transferase</keyword>
<dbReference type="EMBL" id="CP001734">
    <property type="protein sequence ID" value="ACV67312.1"/>
    <property type="molecule type" value="Genomic_DNA"/>
</dbReference>
<sequence length="248" mass="28068">MADSVCWGKEELERLRAWEHSFPGRYALGMERSLLFRLMSGWPRRRQRLLEVGCGTGFFLEAAWESGFSVSGLDRSPLMLQATRERLGPRADLHLGTAEDLPFWDNDFDFVLVLTVLECVSNPQAVLAEACRVARKGVVVSFLNPFSVYYLTHGLPWPGVRNSLLRRAKWLSWPRLRCMIFQEAGPRPMTCRSVLPGPMVSWRNNRVCNTLNARIYPPNIGAYQGVRIDLVGQPVGTPLLGWTHQPAA</sequence>
<dbReference type="eggNOG" id="COG2226">
    <property type="taxonomic scope" value="Bacteria"/>
</dbReference>
<dbReference type="PANTHER" id="PTHR43591">
    <property type="entry name" value="METHYLTRANSFERASE"/>
    <property type="match status" value="1"/>
</dbReference>
<dbReference type="Gene3D" id="3.40.50.150">
    <property type="entry name" value="Vaccinia Virus protein VP39"/>
    <property type="match status" value="1"/>
</dbReference>
<dbReference type="RefSeq" id="WP_012813861.1">
    <property type="nucleotide sequence ID" value="NC_013223.1"/>
</dbReference>
<dbReference type="STRING" id="485915.Dret_0010"/>
<dbReference type="CDD" id="cd02440">
    <property type="entry name" value="AdoMet_MTases"/>
    <property type="match status" value="1"/>
</dbReference>
<reference evidence="3" key="1">
    <citation type="submission" date="2009-09" db="EMBL/GenBank/DDBJ databases">
        <title>The complete chromosome of Desulfohalobium retbaense DSM 5692.</title>
        <authorList>
            <consortium name="US DOE Joint Genome Institute (JGI-PGF)"/>
            <person name="Lucas S."/>
            <person name="Copeland A."/>
            <person name="Lapidus A."/>
            <person name="Glavina del Rio T."/>
            <person name="Dalin E."/>
            <person name="Tice H."/>
            <person name="Bruce D."/>
            <person name="Goodwin L."/>
            <person name="Pitluck S."/>
            <person name="Kyrpides N."/>
            <person name="Mavromatis K."/>
            <person name="Ivanova N."/>
            <person name="Mikhailova N."/>
            <person name="Munk A.C."/>
            <person name="Brettin T."/>
            <person name="Detter J.C."/>
            <person name="Han C."/>
            <person name="Tapia R."/>
            <person name="Larimer F."/>
            <person name="Land M."/>
            <person name="Hauser L."/>
            <person name="Markowitz V."/>
            <person name="Cheng J.-F."/>
            <person name="Hugenholtz P."/>
            <person name="Woyke T."/>
            <person name="Wu D."/>
            <person name="Spring S."/>
            <person name="Klenk H.-P."/>
            <person name="Eisen J.A."/>
        </authorList>
    </citation>
    <scope>NUCLEOTIDE SEQUENCE [LARGE SCALE GENOMIC DNA]</scope>
    <source>
        <strain evidence="3">DSM 5692</strain>
    </source>
</reference>
<keyword evidence="3" id="KW-1185">Reference proteome</keyword>
<dbReference type="Pfam" id="PF08241">
    <property type="entry name" value="Methyltransf_11"/>
    <property type="match status" value="1"/>
</dbReference>
<accession>C8WZ37</accession>
<dbReference type="GO" id="GO:0008757">
    <property type="term" value="F:S-adenosylmethionine-dependent methyltransferase activity"/>
    <property type="evidence" value="ECO:0007669"/>
    <property type="project" value="InterPro"/>
</dbReference>
<dbReference type="InterPro" id="IPR013216">
    <property type="entry name" value="Methyltransf_11"/>
</dbReference>
<dbReference type="SUPFAM" id="SSF53335">
    <property type="entry name" value="S-adenosyl-L-methionine-dependent methyltransferases"/>
    <property type="match status" value="1"/>
</dbReference>
<reference evidence="2 3" key="2">
    <citation type="journal article" date="2010" name="Stand. Genomic Sci.">
        <title>Complete genome sequence of Desulfohalobium retbaense type strain (HR(100)).</title>
        <authorList>
            <person name="Spring S."/>
            <person name="Nolan M."/>
            <person name="Lapidus A."/>
            <person name="Glavina Del Rio T."/>
            <person name="Copeland A."/>
            <person name="Tice H."/>
            <person name="Cheng J.F."/>
            <person name="Lucas S."/>
            <person name="Land M."/>
            <person name="Chen F."/>
            <person name="Bruce D."/>
            <person name="Goodwin L."/>
            <person name="Pitluck S."/>
            <person name="Ivanova N."/>
            <person name="Mavromatis K."/>
            <person name="Mikhailova N."/>
            <person name="Pati A."/>
            <person name="Chen A."/>
            <person name="Palaniappan K."/>
            <person name="Hauser L."/>
            <person name="Chang Y.J."/>
            <person name="Jeffries C.D."/>
            <person name="Munk C."/>
            <person name="Kiss H."/>
            <person name="Chain P."/>
            <person name="Han C."/>
            <person name="Brettin T."/>
            <person name="Detter J.C."/>
            <person name="Schuler E."/>
            <person name="Goker M."/>
            <person name="Rohde M."/>
            <person name="Bristow J."/>
            <person name="Eisen J.A."/>
            <person name="Markowitz V."/>
            <person name="Hugenholtz P."/>
            <person name="Kyrpides N.C."/>
            <person name="Klenk H.P."/>
        </authorList>
    </citation>
    <scope>NUCLEOTIDE SEQUENCE [LARGE SCALE GENOMIC DNA]</scope>
    <source>
        <strain evidence="2 3">DSM 5692</strain>
    </source>
</reference>
<dbReference type="GO" id="GO:0032259">
    <property type="term" value="P:methylation"/>
    <property type="evidence" value="ECO:0007669"/>
    <property type="project" value="UniProtKB-KW"/>
</dbReference>
<dbReference type="OrthoDB" id="9782767at2"/>
<feature type="domain" description="Methyltransferase type 11" evidence="1">
    <location>
        <begin position="50"/>
        <end position="140"/>
    </location>
</feature>
<evidence type="ECO:0000259" key="1">
    <source>
        <dbReference type="Pfam" id="PF08241"/>
    </source>
</evidence>
<keyword evidence="2" id="KW-0489">Methyltransferase</keyword>
<dbReference type="AlphaFoldDB" id="C8WZ37"/>